<proteinExistence type="predicted"/>
<dbReference type="NCBIfam" id="NF041949">
    <property type="entry name" value="THIVI_2564_fam"/>
    <property type="match status" value="1"/>
</dbReference>
<evidence type="ECO:0000256" key="1">
    <source>
        <dbReference type="SAM" id="Phobius"/>
    </source>
</evidence>
<keyword evidence="1" id="KW-0812">Transmembrane</keyword>
<name>A0A3S0X501_9GAMM</name>
<keyword evidence="1" id="KW-1133">Transmembrane helix</keyword>
<dbReference type="AlphaFoldDB" id="A0A3S0X501"/>
<dbReference type="Proteomes" id="UP000288012">
    <property type="component" value="Unassembled WGS sequence"/>
</dbReference>
<feature type="transmembrane region" description="Helical" evidence="1">
    <location>
        <begin position="37"/>
        <end position="61"/>
    </location>
</feature>
<protein>
    <submittedName>
        <fullName evidence="2">Uncharacterized protein</fullName>
    </submittedName>
</protein>
<comment type="caution">
    <text evidence="2">The sequence shown here is derived from an EMBL/GenBank/DDBJ whole genome shotgun (WGS) entry which is preliminary data.</text>
</comment>
<keyword evidence="3" id="KW-1185">Reference proteome</keyword>
<dbReference type="EMBL" id="RZGR01000008">
    <property type="protein sequence ID" value="RUQ89269.1"/>
    <property type="molecule type" value="Genomic_DNA"/>
</dbReference>
<sequence length="65" mass="7316">MNELLNLLANIIVFGLVLWLINVFVPMAGAIKSLLNIVVIIVIILYILQSFGIIPVIIPMFRLIR</sequence>
<reference evidence="2 3" key="1">
    <citation type="submission" date="2018-12" db="EMBL/GenBank/DDBJ databases">
        <title>Legionella sp,whole genome shotgun sequence.</title>
        <authorList>
            <person name="Wu H."/>
        </authorList>
    </citation>
    <scope>NUCLEOTIDE SEQUENCE [LARGE SCALE GENOMIC DNA]</scope>
    <source>
        <strain evidence="3">km714</strain>
    </source>
</reference>
<organism evidence="2 3">
    <name type="scientific">Legionella septentrionalis</name>
    <dbReference type="NCBI Taxonomy" id="2498109"/>
    <lineage>
        <taxon>Bacteria</taxon>
        <taxon>Pseudomonadati</taxon>
        <taxon>Pseudomonadota</taxon>
        <taxon>Gammaproteobacteria</taxon>
        <taxon>Legionellales</taxon>
        <taxon>Legionellaceae</taxon>
        <taxon>Legionella</taxon>
    </lineage>
</organism>
<keyword evidence="1" id="KW-0472">Membrane</keyword>
<gene>
    <name evidence="2" type="ORF">EKM59_03695</name>
</gene>
<dbReference type="InterPro" id="IPR049641">
    <property type="entry name" value="THIVI_2564-like"/>
</dbReference>
<dbReference type="OrthoDB" id="5653339at2"/>
<accession>A0A3S0X501</accession>
<feature type="transmembrane region" description="Helical" evidence="1">
    <location>
        <begin position="7"/>
        <end position="31"/>
    </location>
</feature>
<evidence type="ECO:0000313" key="2">
    <source>
        <dbReference type="EMBL" id="RUQ89269.1"/>
    </source>
</evidence>
<dbReference type="RefSeq" id="WP_126953126.1">
    <property type="nucleotide sequence ID" value="NZ_RZGR01000008.1"/>
</dbReference>
<evidence type="ECO:0000313" key="3">
    <source>
        <dbReference type="Proteomes" id="UP000288012"/>
    </source>
</evidence>